<feature type="region of interest" description="Disordered" evidence="1">
    <location>
        <begin position="1"/>
        <end position="61"/>
    </location>
</feature>
<protein>
    <submittedName>
        <fullName evidence="2">RHTO0S16e00760g1_1</fullName>
    </submittedName>
</protein>
<dbReference type="AlphaFoldDB" id="A0A061BJK4"/>
<feature type="compositionally biased region" description="Pro residues" evidence="1">
    <location>
        <begin position="50"/>
        <end position="60"/>
    </location>
</feature>
<reference evidence="2" key="1">
    <citation type="journal article" date="2014" name="Genome Announc.">
        <title>Draft genome sequence of Rhodosporidium toruloides CECT1137, an oleaginous yeast of biotechnological interest.</title>
        <authorList>
            <person name="Morin N."/>
            <person name="Calcas X."/>
            <person name="Devillers H."/>
            <person name="Durrens P."/>
            <person name="Sherman D.J."/>
            <person name="Nicaud J.-M."/>
            <person name="Neuveglise C."/>
        </authorList>
    </citation>
    <scope>NUCLEOTIDE SEQUENCE</scope>
    <source>
        <strain evidence="2">CECT1137</strain>
    </source>
</reference>
<feature type="compositionally biased region" description="Gly residues" evidence="1">
    <location>
        <begin position="642"/>
        <end position="653"/>
    </location>
</feature>
<name>A0A061BJK4_RHOTO</name>
<proteinExistence type="predicted"/>
<gene>
    <name evidence="2" type="ORF">RHTO0S_16e00760g</name>
</gene>
<evidence type="ECO:0000313" key="2">
    <source>
        <dbReference type="EMBL" id="CDR48077.1"/>
    </source>
</evidence>
<feature type="compositionally biased region" description="Low complexity" evidence="1">
    <location>
        <begin position="21"/>
        <end position="31"/>
    </location>
</feature>
<organism evidence="2">
    <name type="scientific">Rhodotorula toruloides</name>
    <name type="common">Yeast</name>
    <name type="synonym">Rhodosporidium toruloides</name>
    <dbReference type="NCBI Taxonomy" id="5286"/>
    <lineage>
        <taxon>Eukaryota</taxon>
        <taxon>Fungi</taxon>
        <taxon>Dikarya</taxon>
        <taxon>Basidiomycota</taxon>
        <taxon>Pucciniomycotina</taxon>
        <taxon>Microbotryomycetes</taxon>
        <taxon>Sporidiobolales</taxon>
        <taxon>Sporidiobolaceae</taxon>
        <taxon>Rhodotorula</taxon>
    </lineage>
</organism>
<dbReference type="EMBL" id="LK052951">
    <property type="protein sequence ID" value="CDR48077.1"/>
    <property type="molecule type" value="Genomic_DNA"/>
</dbReference>
<accession>A0A061BJK4</accession>
<evidence type="ECO:0000256" key="1">
    <source>
        <dbReference type="SAM" id="MobiDB-lite"/>
    </source>
</evidence>
<sequence length="715" mass="77292">MPLKPPDVARDNRSAREEEQAGLAAAGVAVAPRKAWTGKKNRSQGVAPAQPSPVINPTPTPALTSRQLLLQQADAHPTLRKINELIAENAQAGTGATAGDLQGKTLTTRTRKGVPINPDWIPARNAPVLQKRRTALQVFALLDIAQSSAEDSVKPEAMQLAQRQAKGLLDIHEAGRQCRWGNAAEVAAIAAVAYSGDCIEDLANRTLSCLEHLNSVDQERSSGQYRKSPLKRALQWVSEASGDPSRGRIKLTLAETLKTLDFSWLTEIDVNRDVIHLVFGKHTEYTTTPHLHRLSLISKGDLKPLLYTQHRELRKIYLGKDDRAIVALDFEAILVGWTGTVEGEQQPAAAFVSIMCAGPLPDKSVVVVKGEGDCNIQTRRFTSFRVNKDGKILKTSTGGVKVLVEAIYEAGDYGNNIICAYSRALPDLRIIITAIHTVGDLDMARLNCAPSELLKGCHGLVDLPIKVGTRRFNLRLIDIGGFLINLNRQFFKLPTASLASLAASWYTTPSGITLHDPRFPQPATPSTKLMTVIKSSLDAGSLLAQLLKCITDIYQTDMIVKSIVPLVQLILSDELEGKSGLDLIRREPDERSLREYFAAVSAESETIKRSSQAVSTSTGTSIPGNLGPIDLTQDSDQDDEGFSGGRDGAGSSRGGLDIQTVPKGTAKAATEADGSVVTAQQEERWKKLISLVWPAAGVKRKRDEADEAGGEDGDA</sequence>
<feature type="compositionally biased region" description="Basic and acidic residues" evidence="1">
    <location>
        <begin position="7"/>
        <end position="19"/>
    </location>
</feature>
<feature type="compositionally biased region" description="Polar residues" evidence="1">
    <location>
        <begin position="609"/>
        <end position="623"/>
    </location>
</feature>
<feature type="region of interest" description="Disordered" evidence="1">
    <location>
        <begin position="608"/>
        <end position="680"/>
    </location>
</feature>